<evidence type="ECO:0000256" key="4">
    <source>
        <dbReference type="ARBA" id="ARBA00022729"/>
    </source>
</evidence>
<dbReference type="PANTHER" id="PTHR30632">
    <property type="entry name" value="MOLYBDATE-BINDING PERIPLASMIC PROTEIN"/>
    <property type="match status" value="1"/>
</dbReference>
<organism evidence="8 9">
    <name type="scientific">Methylomonas methanica (strain DSM 25384 / MC09)</name>
    <dbReference type="NCBI Taxonomy" id="857087"/>
    <lineage>
        <taxon>Bacteria</taxon>
        <taxon>Pseudomonadati</taxon>
        <taxon>Pseudomonadota</taxon>
        <taxon>Gammaproteobacteria</taxon>
        <taxon>Methylococcales</taxon>
        <taxon>Methylococcaceae</taxon>
        <taxon>Methylomonas</taxon>
    </lineage>
</organism>
<comment type="subunit">
    <text evidence="5">The complex is composed of two ATP-binding proteins (ModC), two transmembrane proteins (ModB) and a solute-binding protein (ModA).</text>
</comment>
<evidence type="ECO:0000256" key="3">
    <source>
        <dbReference type="ARBA" id="ARBA00022723"/>
    </source>
</evidence>
<protein>
    <submittedName>
        <fullName evidence="8">Molybdenum ABC transporter, periplasmic molybdate-binding protein</fullName>
    </submittedName>
</protein>
<keyword evidence="4 7" id="KW-0732">Signal</keyword>
<dbReference type="GO" id="GO:1901359">
    <property type="term" value="F:tungstate binding"/>
    <property type="evidence" value="ECO:0007669"/>
    <property type="project" value="UniProtKB-ARBA"/>
</dbReference>
<dbReference type="Gene3D" id="3.40.190.10">
    <property type="entry name" value="Periplasmic binding protein-like II"/>
    <property type="match status" value="2"/>
</dbReference>
<keyword evidence="9" id="KW-1185">Reference proteome</keyword>
<dbReference type="STRING" id="857087.Metme_2088"/>
<dbReference type="CDD" id="cd13539">
    <property type="entry name" value="PBP2_AvModA"/>
    <property type="match status" value="1"/>
</dbReference>
<dbReference type="NCBIfam" id="TIGR01256">
    <property type="entry name" value="modA"/>
    <property type="match status" value="1"/>
</dbReference>
<keyword evidence="3 6" id="KW-0479">Metal-binding</keyword>
<evidence type="ECO:0000256" key="7">
    <source>
        <dbReference type="SAM" id="SignalP"/>
    </source>
</evidence>
<accession>G0A643</accession>
<feature type="binding site" evidence="6">
    <location>
        <position position="61"/>
    </location>
    <ligand>
        <name>molybdate</name>
        <dbReference type="ChEBI" id="CHEBI:36264"/>
    </ligand>
</feature>
<dbReference type="GO" id="GO:0030973">
    <property type="term" value="F:molybdate ion binding"/>
    <property type="evidence" value="ECO:0007669"/>
    <property type="project" value="InterPro"/>
</dbReference>
<name>G0A643_METMM</name>
<dbReference type="PIRSF" id="PIRSF004846">
    <property type="entry name" value="ModA"/>
    <property type="match status" value="1"/>
</dbReference>
<dbReference type="eggNOG" id="COG0725">
    <property type="taxonomic scope" value="Bacteria"/>
</dbReference>
<dbReference type="InterPro" id="IPR005950">
    <property type="entry name" value="ModA"/>
</dbReference>
<evidence type="ECO:0000256" key="5">
    <source>
        <dbReference type="ARBA" id="ARBA00062515"/>
    </source>
</evidence>
<dbReference type="HOGENOM" id="CLU_065520_1_0_6"/>
<dbReference type="OrthoDB" id="9785015at2"/>
<sequence>MSASHLFRLIATLLLLSVAHSSFAETVLVAVASNFTKPMSEIAAAFERETGHTAKLSFGSSGKIVSQLENGAPFEIFLSADDEKPLKLEQAGLTVPGSRFTYALGTLVLWSAKPGYVDEQGQILAKGGFSHLALADPKLAPYGAAAMEVIQNKGLTERLQPLLVRGENISQAYQFVGTGNAELGFVALSQVIKDSKIGAGSGWIVPASSHTPIRQDAVLMKTGEENPAAPALLAFLKAAPAKAIIEKYGYGLAH</sequence>
<feature type="signal peptide" evidence="7">
    <location>
        <begin position="1"/>
        <end position="24"/>
    </location>
</feature>
<feature type="chain" id="PRO_5003396901" evidence="7">
    <location>
        <begin position="25"/>
        <end position="254"/>
    </location>
</feature>
<dbReference type="Proteomes" id="UP000008888">
    <property type="component" value="Chromosome"/>
</dbReference>
<feature type="binding site" evidence="6">
    <location>
        <position position="169"/>
    </location>
    <ligand>
        <name>molybdate</name>
        <dbReference type="ChEBI" id="CHEBI:36264"/>
    </ligand>
</feature>
<dbReference type="InterPro" id="IPR044084">
    <property type="entry name" value="AvModA-like_subst-bd"/>
</dbReference>
<dbReference type="GO" id="GO:0046872">
    <property type="term" value="F:metal ion binding"/>
    <property type="evidence" value="ECO:0007669"/>
    <property type="project" value="UniProtKB-KW"/>
</dbReference>
<evidence type="ECO:0000256" key="6">
    <source>
        <dbReference type="PIRSR" id="PIRSR004846-1"/>
    </source>
</evidence>
<dbReference type="EMBL" id="CP002738">
    <property type="protein sequence ID" value="AEG00493.1"/>
    <property type="molecule type" value="Genomic_DNA"/>
</dbReference>
<dbReference type="PANTHER" id="PTHR30632:SF14">
    <property type="entry name" value="TUNGSTATE_MOLYBDATE_CHROMATE-BINDING PROTEIN MODA"/>
    <property type="match status" value="1"/>
</dbReference>
<dbReference type="KEGG" id="mmt:Metme_2088"/>
<dbReference type="InterPro" id="IPR050682">
    <property type="entry name" value="ModA/WtpA"/>
</dbReference>
<dbReference type="RefSeq" id="WP_013818737.1">
    <property type="nucleotide sequence ID" value="NC_015572.1"/>
</dbReference>
<comment type="similarity">
    <text evidence="1">Belongs to the bacterial solute-binding protein ModA family.</text>
</comment>
<dbReference type="AlphaFoldDB" id="G0A643"/>
<evidence type="ECO:0000313" key="9">
    <source>
        <dbReference type="Proteomes" id="UP000008888"/>
    </source>
</evidence>
<dbReference type="SUPFAM" id="SSF53850">
    <property type="entry name" value="Periplasmic binding protein-like II"/>
    <property type="match status" value="1"/>
</dbReference>
<reference key="2">
    <citation type="submission" date="2011-05" db="EMBL/GenBank/DDBJ databases">
        <title>Complete genome sequence of the aerobic marine methanotroph Methylomonas methanica MC09.</title>
        <authorList>
            <person name="Boden R."/>
            <person name="Cunliffe M."/>
            <person name="Scanlan J."/>
            <person name="Moussard H."/>
            <person name="Kits K.D."/>
            <person name="Klotz M."/>
            <person name="Jetten M."/>
            <person name="Vuilleumier S."/>
            <person name="Han J."/>
            <person name="Peters L."/>
            <person name="Mikhailova N."/>
            <person name="Teshima H."/>
            <person name="Tapia R."/>
            <person name="Kyrpides N."/>
            <person name="Ivanova N."/>
            <person name="Pagani I."/>
            <person name="Cheng J.-F."/>
            <person name="Goodwin L."/>
            <person name="Han C."/>
            <person name="Hauser L."/>
            <person name="Land M."/>
            <person name="Lapidus A."/>
            <person name="Lucas S."/>
            <person name="Pitluck S."/>
            <person name="Woyke T."/>
            <person name="Stein L.Y."/>
            <person name="Murrell C."/>
        </authorList>
    </citation>
    <scope>NUCLEOTIDE SEQUENCE</scope>
    <source>
        <strain>MC09</strain>
    </source>
</reference>
<reference evidence="9" key="3">
    <citation type="submission" date="2011-05" db="EMBL/GenBank/DDBJ databases">
        <title>Complete sequence of Methylomonas methanica MC09.</title>
        <authorList>
            <consortium name="US DOE Joint Genome Institute"/>
            <person name="Lucas S."/>
            <person name="Han J."/>
            <person name="Lapidus A."/>
            <person name="Cheng J.-F."/>
            <person name="Goodwin L."/>
            <person name="Pitluck S."/>
            <person name="Peters L."/>
            <person name="Mikhailova N."/>
            <person name="Teshima H."/>
            <person name="Han C."/>
            <person name="Tapia R."/>
            <person name="Land M."/>
            <person name="Hauser L."/>
            <person name="Kyrpides N."/>
            <person name="Ivanova N."/>
            <person name="Pagani I."/>
            <person name="Stein L."/>
            <person name="Woyke T."/>
        </authorList>
    </citation>
    <scope>NUCLEOTIDE SEQUENCE [LARGE SCALE GENOMIC DNA]</scope>
    <source>
        <strain evidence="9">MC09</strain>
    </source>
</reference>
<evidence type="ECO:0000256" key="1">
    <source>
        <dbReference type="ARBA" id="ARBA00009175"/>
    </source>
</evidence>
<evidence type="ECO:0000313" key="8">
    <source>
        <dbReference type="EMBL" id="AEG00493.1"/>
    </source>
</evidence>
<proteinExistence type="inferred from homology"/>
<gene>
    <name evidence="8" type="ordered locus">Metme_2088</name>
</gene>
<dbReference type="GO" id="GO:0015689">
    <property type="term" value="P:molybdate ion transport"/>
    <property type="evidence" value="ECO:0007669"/>
    <property type="project" value="InterPro"/>
</dbReference>
<evidence type="ECO:0000256" key="2">
    <source>
        <dbReference type="ARBA" id="ARBA00022505"/>
    </source>
</evidence>
<dbReference type="Pfam" id="PF13531">
    <property type="entry name" value="SBP_bac_11"/>
    <property type="match status" value="1"/>
</dbReference>
<dbReference type="FunFam" id="3.40.190.10:FF:000035">
    <property type="entry name" value="Molybdate ABC transporter substrate-binding protein"/>
    <property type="match status" value="1"/>
</dbReference>
<reference evidence="8 9" key="1">
    <citation type="journal article" date="2011" name="J. Bacteriol.">
        <title>Complete Genome Sequence of the Aerobic Marine Methanotroph Methylomonas methanica MC09.</title>
        <authorList>
            <person name="Boden R."/>
            <person name="Cunliffe M."/>
            <person name="Scanlan J."/>
            <person name="Moussard H."/>
            <person name="Kits K.D."/>
            <person name="Klotz M.G."/>
            <person name="Jetten M.S."/>
            <person name="Vuilleumier S."/>
            <person name="Han J."/>
            <person name="Peters L."/>
            <person name="Mikhailova N."/>
            <person name="Teshima H."/>
            <person name="Tapia R."/>
            <person name="Kyrpides N."/>
            <person name="Ivanova N."/>
            <person name="Pagani I."/>
            <person name="Cheng J.F."/>
            <person name="Goodwin L."/>
            <person name="Han C."/>
            <person name="Hauser L."/>
            <person name="Land M.L."/>
            <person name="Lapidus A."/>
            <person name="Lucas S."/>
            <person name="Pitluck S."/>
            <person name="Woyke T."/>
            <person name="Stein L."/>
            <person name="Murrell J.C."/>
        </authorList>
    </citation>
    <scope>NUCLEOTIDE SEQUENCE [LARGE SCALE GENOMIC DNA]</scope>
    <source>
        <strain evidence="8 9">MC09</strain>
    </source>
</reference>
<keyword evidence="2 6" id="KW-0500">Molybdenum</keyword>